<proteinExistence type="predicted"/>
<dbReference type="EMBL" id="KC977571">
    <property type="protein sequence ID" value="AGO84485.1"/>
    <property type="molecule type" value="Genomic_DNA"/>
</dbReference>
<evidence type="ECO:0000313" key="2">
    <source>
        <dbReference type="EMBL" id="AGO84485.1"/>
    </source>
</evidence>
<protein>
    <submittedName>
        <fullName evidence="2">Uncharacterized protein</fullName>
    </submittedName>
</protein>
<dbReference type="RefSeq" id="YP_008437556.1">
    <property type="nucleotide sequence ID" value="NC_022098.1"/>
</dbReference>
<gene>
    <name evidence="2" type="ORF">psal_cds_609</name>
</gene>
<keyword evidence="3" id="KW-1185">Reference proteome</keyword>
<sequence>MQANAAEINAPFRWAPKCQVLKARLVVVASWTLGIAAAAAIFYWIAMPAIGRARDLGATSERLCPANCHILGRITIKESRYVARGPSAVSQPLYLSGFRASYALADGQTVDNVTLLTDIDPEHAWLFVSEREALWAQHPVGSYVRCYYDRVHRQRASLTNDLDEQMAWQVALAVVATLPAIICVGIAAGCVLASVCVWLRRRRGAEYDHIALHP</sequence>
<feature type="transmembrane region" description="Helical" evidence="1">
    <location>
        <begin position="25"/>
        <end position="46"/>
    </location>
</feature>
<evidence type="ECO:0000256" key="1">
    <source>
        <dbReference type="SAM" id="Phobius"/>
    </source>
</evidence>
<organism evidence="2 3">
    <name type="scientific">Pandoravirus salinus</name>
    <dbReference type="NCBI Taxonomy" id="1349410"/>
    <lineage>
        <taxon>Viruses</taxon>
        <taxon>Pandoravirus</taxon>
    </lineage>
</organism>
<feature type="transmembrane region" description="Helical" evidence="1">
    <location>
        <begin position="166"/>
        <end position="199"/>
    </location>
</feature>
<evidence type="ECO:0000313" key="3">
    <source>
        <dbReference type="Proteomes" id="UP000204584"/>
    </source>
</evidence>
<dbReference type="Proteomes" id="UP000204584">
    <property type="component" value="Segment"/>
</dbReference>
<dbReference type="GeneID" id="16606272"/>
<keyword evidence="1" id="KW-0472">Membrane</keyword>
<dbReference type="KEGG" id="vg:16606272"/>
<reference evidence="2 3" key="1">
    <citation type="journal article" date="2013" name="Science">
        <title>Pandoraviruses: amoeba viruses with genomes up to 2.5 Mb reaching that of parasitic eukaryotes.</title>
        <authorList>
            <person name="Philippe N."/>
            <person name="Legendre M."/>
            <person name="Doutre G."/>
            <person name="Coute Y."/>
            <person name="Poirot O."/>
            <person name="Lescot M."/>
            <person name="Arslan D."/>
            <person name="Seltzer V."/>
            <person name="Bertaux L."/>
            <person name="Bruley C."/>
            <person name="Garin J."/>
            <person name="Claverie J.M."/>
            <person name="Abergel C."/>
        </authorList>
    </citation>
    <scope>NUCLEOTIDE SEQUENCE [LARGE SCALE GENOMIC DNA]</scope>
</reference>
<keyword evidence="1" id="KW-0812">Transmembrane</keyword>
<keyword evidence="1" id="KW-1133">Transmembrane helix</keyword>
<name>S4W2R4_9VIRU</name>
<accession>S4W2R4</accession>